<evidence type="ECO:0000256" key="13">
    <source>
        <dbReference type="PIRSR" id="PIRSR000148-1"/>
    </source>
</evidence>
<dbReference type="Proteomes" id="UP000094197">
    <property type="component" value="Chromosome 2"/>
</dbReference>
<dbReference type="KEGG" id="laj:A0128_21665"/>
<feature type="active site" description="Proton acceptor" evidence="13">
    <location>
        <position position="241"/>
    </location>
</feature>
<dbReference type="CDD" id="cd18130">
    <property type="entry name" value="ASADH_C_arch_fung_like"/>
    <property type="match status" value="1"/>
</dbReference>
<evidence type="ECO:0000256" key="12">
    <source>
        <dbReference type="ARBA" id="ARBA00023167"/>
    </source>
</evidence>
<dbReference type="GO" id="GO:0009089">
    <property type="term" value="P:lysine biosynthetic process via diaminopimelate"/>
    <property type="evidence" value="ECO:0007669"/>
    <property type="project" value="UniProtKB-UniPathway"/>
</dbReference>
<keyword evidence="7" id="KW-0791">Threonine biosynthesis</keyword>
<dbReference type="SMART" id="SM00859">
    <property type="entry name" value="Semialdhyde_dh"/>
    <property type="match status" value="1"/>
</dbReference>
<comment type="pathway">
    <text evidence="3">Amino-acid biosynthesis; L-threonine biosynthesis; L-threonine from L-aspartate: step 2/5.</text>
</comment>
<dbReference type="CDD" id="cd02315">
    <property type="entry name" value="ScASADH_like_N"/>
    <property type="match status" value="1"/>
</dbReference>
<dbReference type="PIRSF" id="PIRSF000148">
    <property type="entry name" value="ASA_dh"/>
    <property type="match status" value="1"/>
</dbReference>
<reference evidence="15 16" key="1">
    <citation type="submission" date="2016-04" db="EMBL/GenBank/DDBJ databases">
        <title>Complete genome seqeunce of Leptospira alstonii serovar Room22.</title>
        <authorList>
            <person name="Nally J.E."/>
            <person name="Bayles D.O."/>
            <person name="Hurley D."/>
            <person name="Fanning S."/>
            <person name="McMahon B.J."/>
            <person name="Arent Z."/>
        </authorList>
    </citation>
    <scope>NUCLEOTIDE SEQUENCE [LARGE SCALE GENOMIC DNA]</scope>
    <source>
        <strain evidence="15 16">GWTS #1</strain>
    </source>
</reference>
<dbReference type="UniPathway" id="UPA00050">
    <property type="reaction ID" value="UER00463"/>
</dbReference>
<dbReference type="PANTHER" id="PTHR46718">
    <property type="entry name" value="ASPARTATE-SEMIALDEHYDE DEHYDROGENASE"/>
    <property type="match status" value="1"/>
</dbReference>
<evidence type="ECO:0000313" key="16">
    <source>
        <dbReference type="Proteomes" id="UP000094197"/>
    </source>
</evidence>
<keyword evidence="11" id="KW-0457">Lysine biosynthesis</keyword>
<evidence type="ECO:0000256" key="1">
    <source>
        <dbReference type="ARBA" id="ARBA00002492"/>
    </source>
</evidence>
<evidence type="ECO:0000256" key="10">
    <source>
        <dbReference type="ARBA" id="ARBA00023002"/>
    </source>
</evidence>
<gene>
    <name evidence="15" type="ORF">A0128_21665</name>
</gene>
<keyword evidence="16" id="KW-1185">Reference proteome</keyword>
<evidence type="ECO:0000256" key="7">
    <source>
        <dbReference type="ARBA" id="ARBA00022697"/>
    </source>
</evidence>
<dbReference type="GO" id="GO:0009088">
    <property type="term" value="P:threonine biosynthetic process"/>
    <property type="evidence" value="ECO:0007669"/>
    <property type="project" value="UniProtKB-UniPathway"/>
</dbReference>
<dbReference type="InterPro" id="IPR000319">
    <property type="entry name" value="Asp-semialdehyde_DH_CS"/>
</dbReference>
<protein>
    <recommendedName>
        <fullName evidence="5">aspartate-semialdehyde dehydrogenase</fullName>
        <ecNumber evidence="5">1.2.1.11</ecNumber>
    </recommendedName>
</protein>
<keyword evidence="12" id="KW-0486">Methionine biosynthesis</keyword>
<dbReference type="InterPro" id="IPR012280">
    <property type="entry name" value="Semialdhyde_DH_dimer_dom"/>
</dbReference>
<dbReference type="PANTHER" id="PTHR46718:SF1">
    <property type="entry name" value="ASPARTATE-SEMIALDEHYDE DEHYDROGENASE"/>
    <property type="match status" value="1"/>
</dbReference>
<evidence type="ECO:0000256" key="11">
    <source>
        <dbReference type="ARBA" id="ARBA00023154"/>
    </source>
</evidence>
<comment type="similarity">
    <text evidence="4">Belongs to the aspartate-semialdehyde dehydrogenase family.</text>
</comment>
<dbReference type="EC" id="1.2.1.11" evidence="5"/>
<evidence type="ECO:0000256" key="6">
    <source>
        <dbReference type="ARBA" id="ARBA00022605"/>
    </source>
</evidence>
<dbReference type="GO" id="GO:0019877">
    <property type="term" value="P:diaminopimelate biosynthetic process"/>
    <property type="evidence" value="ECO:0007669"/>
    <property type="project" value="UniProtKB-KW"/>
</dbReference>
<keyword evidence="10" id="KW-0560">Oxidoreductase</keyword>
<dbReference type="GO" id="GO:0046983">
    <property type="term" value="F:protein dimerization activity"/>
    <property type="evidence" value="ECO:0007669"/>
    <property type="project" value="InterPro"/>
</dbReference>
<dbReference type="FunFam" id="3.30.360.10:FF:000016">
    <property type="entry name" value="Probable aspartate-semialdehyde dehydrogenase"/>
    <property type="match status" value="1"/>
</dbReference>
<dbReference type="GO" id="GO:0051287">
    <property type="term" value="F:NAD binding"/>
    <property type="evidence" value="ECO:0007669"/>
    <property type="project" value="InterPro"/>
</dbReference>
<dbReference type="InterPro" id="IPR051823">
    <property type="entry name" value="ASADH-related"/>
</dbReference>
<dbReference type="EMBL" id="CP015218">
    <property type="protein sequence ID" value="AOP36609.1"/>
    <property type="molecule type" value="Genomic_DNA"/>
</dbReference>
<name>A0A1D7V466_9LEPT</name>
<dbReference type="InterPro" id="IPR005676">
    <property type="entry name" value="Asp_semi-ald_DH_pep-lack"/>
</dbReference>
<feature type="active site" description="Acyl-thioester intermediate" evidence="13">
    <location>
        <position position="148"/>
    </location>
</feature>
<dbReference type="GO" id="GO:0004073">
    <property type="term" value="F:aspartate-semialdehyde dehydrogenase activity"/>
    <property type="evidence" value="ECO:0007669"/>
    <property type="project" value="UniProtKB-EC"/>
</dbReference>
<evidence type="ECO:0000313" key="15">
    <source>
        <dbReference type="EMBL" id="AOP36609.1"/>
    </source>
</evidence>
<dbReference type="InterPro" id="IPR036291">
    <property type="entry name" value="NAD(P)-bd_dom_sf"/>
</dbReference>
<dbReference type="NCBIfam" id="TIGR00978">
    <property type="entry name" value="asd_EA"/>
    <property type="match status" value="1"/>
</dbReference>
<dbReference type="UniPathway" id="UPA00034">
    <property type="reaction ID" value="UER00016"/>
</dbReference>
<dbReference type="UniPathway" id="UPA00051">
    <property type="reaction ID" value="UER00464"/>
</dbReference>
<comment type="pathway">
    <text evidence="2">Amino-acid biosynthesis; L-methionine biosynthesis via de novo pathway; L-homoserine from L-aspartate: step 2/3.</text>
</comment>
<dbReference type="PROSITE" id="PS01103">
    <property type="entry name" value="ASD"/>
    <property type="match status" value="1"/>
</dbReference>
<evidence type="ECO:0000256" key="5">
    <source>
        <dbReference type="ARBA" id="ARBA00013120"/>
    </source>
</evidence>
<evidence type="ECO:0000256" key="4">
    <source>
        <dbReference type="ARBA" id="ARBA00010584"/>
    </source>
</evidence>
<keyword evidence="6" id="KW-0028">Amino-acid biosynthesis</keyword>
<comment type="function">
    <text evidence="1">Catalyzes the NADPH-dependent formation of L-aspartate-semialdehyde (L-ASA) by the reductive dephosphorylation of L-aspartyl-4-phosphate.</text>
</comment>
<dbReference type="Pfam" id="PF01118">
    <property type="entry name" value="Semialdhyde_dh"/>
    <property type="match status" value="1"/>
</dbReference>
<dbReference type="AlphaFoldDB" id="A0A1D7V466"/>
<dbReference type="GO" id="GO:0050661">
    <property type="term" value="F:NADP binding"/>
    <property type="evidence" value="ECO:0007669"/>
    <property type="project" value="InterPro"/>
</dbReference>
<dbReference type="SUPFAM" id="SSF55347">
    <property type="entry name" value="Glyceraldehyde-3-phosphate dehydrogenase-like, C-terminal domain"/>
    <property type="match status" value="1"/>
</dbReference>
<keyword evidence="8" id="KW-0521">NADP</keyword>
<dbReference type="NCBIfam" id="NF006416">
    <property type="entry name" value="PRK08664.1"/>
    <property type="match status" value="1"/>
</dbReference>
<sequence length="349" mass="37880">MSRVKVAVLGATGSVGQRFIQLLENHPYFEVTHLCASENSAGKTYADVMKKRWKISSDIPAYAKNIVITTPDPEKTKGVALAFSGLDASIAGEVESAYATAGVHIISNSKNHRMDPIVPILSAEVNSSHLDVLSSQKTKGKIITNSNCTIMGVTISLKPLYDLFGIESVMLFSMQAISGAGYPGVPTMDILGNVVPHIGGEEEKAEIEPLKCLGKVENGKIVHADFPISAHCNRVPVFDGHTVCVSVKLKKKTSKEEILSAWKNFSGEPQKLGLPQAPNPPILYREEEDRPQPRLDLETGRGMTTVIGRLRPDPILDWKYVVLSHNTIRGAAGAALLNAELLYKKKFLG</sequence>
<dbReference type="Gene3D" id="3.30.360.10">
    <property type="entry name" value="Dihydrodipicolinate Reductase, domain 2"/>
    <property type="match status" value="1"/>
</dbReference>
<accession>A0A1D7V466</accession>
<keyword evidence="9" id="KW-0220">Diaminopimelate biosynthesis</keyword>
<evidence type="ECO:0000256" key="3">
    <source>
        <dbReference type="ARBA" id="ARBA00005097"/>
    </source>
</evidence>
<dbReference type="Pfam" id="PF02774">
    <property type="entry name" value="Semialdhyde_dhC"/>
    <property type="match status" value="1"/>
</dbReference>
<evidence type="ECO:0000259" key="14">
    <source>
        <dbReference type="SMART" id="SM00859"/>
    </source>
</evidence>
<dbReference type="RefSeq" id="WP_069609824.1">
    <property type="nucleotide sequence ID" value="NZ_CP015218.1"/>
</dbReference>
<feature type="domain" description="Semialdehyde dehydrogenase NAD-binding" evidence="14">
    <location>
        <begin position="5"/>
        <end position="133"/>
    </location>
</feature>
<evidence type="ECO:0000256" key="8">
    <source>
        <dbReference type="ARBA" id="ARBA00022857"/>
    </source>
</evidence>
<proteinExistence type="inferred from homology"/>
<evidence type="ECO:0000256" key="9">
    <source>
        <dbReference type="ARBA" id="ARBA00022915"/>
    </source>
</evidence>
<dbReference type="GO" id="GO:0009086">
    <property type="term" value="P:methionine biosynthetic process"/>
    <property type="evidence" value="ECO:0007669"/>
    <property type="project" value="UniProtKB-KW"/>
</dbReference>
<dbReference type="Gene3D" id="3.40.50.720">
    <property type="entry name" value="NAD(P)-binding Rossmann-like Domain"/>
    <property type="match status" value="1"/>
</dbReference>
<evidence type="ECO:0000256" key="2">
    <source>
        <dbReference type="ARBA" id="ARBA00005021"/>
    </source>
</evidence>
<organism evidence="15 16">
    <name type="scientific">Leptospira tipperaryensis</name>
    <dbReference type="NCBI Taxonomy" id="2564040"/>
    <lineage>
        <taxon>Bacteria</taxon>
        <taxon>Pseudomonadati</taxon>
        <taxon>Spirochaetota</taxon>
        <taxon>Spirochaetia</taxon>
        <taxon>Leptospirales</taxon>
        <taxon>Leptospiraceae</taxon>
        <taxon>Leptospira</taxon>
    </lineage>
</organism>
<dbReference type="InterPro" id="IPR000534">
    <property type="entry name" value="Semialdehyde_DH_NAD-bd"/>
</dbReference>
<dbReference type="OrthoDB" id="9805684at2"/>
<dbReference type="SUPFAM" id="SSF51735">
    <property type="entry name" value="NAD(P)-binding Rossmann-fold domains"/>
    <property type="match status" value="1"/>
</dbReference>